<dbReference type="GO" id="GO:0070740">
    <property type="term" value="F:tubulin-glutamic acid ligase activity"/>
    <property type="evidence" value="ECO:0007669"/>
    <property type="project" value="TreeGrafter"/>
</dbReference>
<dbReference type="Pfam" id="PF03133">
    <property type="entry name" value="TTL"/>
    <property type="match status" value="1"/>
</dbReference>
<dbReference type="SUPFAM" id="SSF55486">
    <property type="entry name" value="Metalloproteases ('zincins'), catalytic domain"/>
    <property type="match status" value="1"/>
</dbReference>
<dbReference type="InterPro" id="IPR008753">
    <property type="entry name" value="Peptidase_M13_N"/>
</dbReference>
<dbReference type="Gene3D" id="3.40.390.10">
    <property type="entry name" value="Collagenase (Catalytic Domain)"/>
    <property type="match status" value="2"/>
</dbReference>
<comment type="subcellular location">
    <subcellularLocation>
        <location evidence="1">Cell membrane</location>
        <topology evidence="1">Single-pass type II membrane protein</topology>
    </subcellularLocation>
</comment>
<keyword evidence="11" id="KW-1185">Reference proteome</keyword>
<feature type="non-terminal residue" evidence="10">
    <location>
        <position position="1"/>
    </location>
</feature>
<dbReference type="Proteomes" id="UP001151699">
    <property type="component" value="Chromosome X"/>
</dbReference>
<comment type="similarity">
    <text evidence="3">Belongs to the peptidase M13 family.</text>
</comment>
<organism evidence="10 11">
    <name type="scientific">Pseudolycoriella hygida</name>
    <dbReference type="NCBI Taxonomy" id="35572"/>
    <lineage>
        <taxon>Eukaryota</taxon>
        <taxon>Metazoa</taxon>
        <taxon>Ecdysozoa</taxon>
        <taxon>Arthropoda</taxon>
        <taxon>Hexapoda</taxon>
        <taxon>Insecta</taxon>
        <taxon>Pterygota</taxon>
        <taxon>Neoptera</taxon>
        <taxon>Endopterygota</taxon>
        <taxon>Diptera</taxon>
        <taxon>Nematocera</taxon>
        <taxon>Sciaroidea</taxon>
        <taxon>Sciaridae</taxon>
        <taxon>Pseudolycoriella</taxon>
    </lineage>
</organism>
<dbReference type="GO" id="GO:0005524">
    <property type="term" value="F:ATP binding"/>
    <property type="evidence" value="ECO:0007669"/>
    <property type="project" value="UniProtKB-KW"/>
</dbReference>
<dbReference type="GO" id="GO:0005886">
    <property type="term" value="C:plasma membrane"/>
    <property type="evidence" value="ECO:0007669"/>
    <property type="project" value="UniProtKB-SubCell"/>
</dbReference>
<dbReference type="PANTHER" id="PTHR12241:SF145">
    <property type="entry name" value="TUBULIN POLYGLUTAMYLASE TTLL5"/>
    <property type="match status" value="1"/>
</dbReference>
<evidence type="ECO:0000256" key="6">
    <source>
        <dbReference type="ARBA" id="ARBA00022840"/>
    </source>
</evidence>
<evidence type="ECO:0000256" key="8">
    <source>
        <dbReference type="ARBA" id="ARBA00049274"/>
    </source>
</evidence>
<keyword evidence="4" id="KW-0436">Ligase</keyword>
<dbReference type="Gene3D" id="1.10.1380.10">
    <property type="entry name" value="Neutral endopeptidase , domain2"/>
    <property type="match status" value="1"/>
</dbReference>
<name>A0A9Q0MVG2_9DIPT</name>
<dbReference type="PROSITE" id="PS51221">
    <property type="entry name" value="TTL"/>
    <property type="match status" value="1"/>
</dbReference>
<evidence type="ECO:0000313" key="10">
    <source>
        <dbReference type="EMBL" id="KAJ6638737.1"/>
    </source>
</evidence>
<dbReference type="InterPro" id="IPR000718">
    <property type="entry name" value="Peptidase_M13"/>
</dbReference>
<evidence type="ECO:0000256" key="3">
    <source>
        <dbReference type="ARBA" id="ARBA00007357"/>
    </source>
</evidence>
<evidence type="ECO:0000256" key="7">
    <source>
        <dbReference type="ARBA" id="ARBA00041448"/>
    </source>
</evidence>
<comment type="similarity">
    <text evidence="2">Belongs to the tubulin--tyrosine ligase family.</text>
</comment>
<dbReference type="EMBL" id="WJQU01000003">
    <property type="protein sequence ID" value="KAJ6638737.1"/>
    <property type="molecule type" value="Genomic_DNA"/>
</dbReference>
<dbReference type="GO" id="GO:0036064">
    <property type="term" value="C:ciliary basal body"/>
    <property type="evidence" value="ECO:0007669"/>
    <property type="project" value="TreeGrafter"/>
</dbReference>
<evidence type="ECO:0000313" key="11">
    <source>
        <dbReference type="Proteomes" id="UP001151699"/>
    </source>
</evidence>
<dbReference type="AlphaFoldDB" id="A0A9Q0MVG2"/>
<proteinExistence type="inferred from homology"/>
<evidence type="ECO:0000259" key="9">
    <source>
        <dbReference type="Pfam" id="PF05649"/>
    </source>
</evidence>
<evidence type="ECO:0000256" key="2">
    <source>
        <dbReference type="ARBA" id="ARBA00006820"/>
    </source>
</evidence>
<sequence>MTHSSVDFLPAEGSEKLDPISQQFSTPFITGGPIGSKEAVLVFKTSVLMSNVSNRACLHRESSSSSMENVSDKISNQPTCSKLVNKKSGNALKFDLKPKYKIYEKGLKKRTHDSLSSSENSISGSFDDTLEMEGSVFKASSSLNEMRDNLFNEIDEKIVEDDEKENKFFTEMPAAALNVTYRFMNTETKLLRKILSSHGLAEAEENQNCNLLWTGVHIKPDTFRNLKPYQRVNHFPRSYELTRKDRLYKNIEKMQHLRGFKHFDFVPLSFMLPLQYRDLVSAHRSGQKGPWIVKPAASSRGRGIFIVNSPDQISQDEHVLVSRYIADPLCIDGHKCDIRLYFTNHHPQVINGGDTTTSRLPQHPVKTDEIEILESAGREDTQQDKMISGWICCAPCIWLRTSATVHKIAITTATLLVTSLLVASPVLFLLSTAPSQIPKDCYAKNQIDCTPTRAPAPECTTPECQSAALSILARMNWKLDPCKEFRDFGCSSAEGSLKAIKSAQEIVDLQMLKLLTQNTTSGLYRKLGRLYGSCLRQTVNSSTIRLILDELGGYLPIGAIGPSKIDNLISKIIHMGPNPLISTYYDLSYGKMPQTMLVVDGSMETTPVLQNPVRWTGPKAAPFYIKDDYPVIIHEFLDTFLPKSMSNEYKRLEKSSIIKFIKELNGLRKDLARRDFSDSYVIYNVSALVTAYPYLHWTDMIPDTWSGPILLRSAEYLKSLQDLLSRHPTRVIHNSLLVAFALTILPPEPPNIFVCTKATMWAMPEISSALYIAQFSNEVVNDVINRADMIFEVLKAYLKRAPSLKGAALVKLSQLKIQVHPWPALSNQTRIAAMLEKVEINSGDWFENILQIYKARKNSANNELQTGPHTAWAYPTIAKIFYDGLSHSIVVPLSVIIVPYFDARLPSYLHFSSVGISIAKEILRSITKNFETKVMQCVPPTVNIFSNASRMDLLIQSGGMQIAYHSLLSLTGPNKGMVRLPGLNLSPTQIFFLVTAQEVCAESAYFGIDTYSEDFSDILGWLIAQGGSATEVFQCPYNSMLNSQKSCNMCTLQTMLDSSMMIYIITG</sequence>
<dbReference type="SUPFAM" id="SSF56059">
    <property type="entry name" value="Glutathione synthetase ATP-binding domain-like"/>
    <property type="match status" value="1"/>
</dbReference>
<reference evidence="10" key="1">
    <citation type="submission" date="2022-07" db="EMBL/GenBank/DDBJ databases">
        <authorList>
            <person name="Trinca V."/>
            <person name="Uliana J.V.C."/>
            <person name="Torres T.T."/>
            <person name="Ward R.J."/>
            <person name="Monesi N."/>
        </authorList>
    </citation>
    <scope>NUCLEOTIDE SEQUENCE</scope>
    <source>
        <strain evidence="10">HSMRA1968</strain>
        <tissue evidence="10">Whole embryos</tissue>
    </source>
</reference>
<protein>
    <recommendedName>
        <fullName evidence="7">Tubulin--tyrosine ligase-like protein 5</fullName>
    </recommendedName>
</protein>
<dbReference type="GO" id="GO:0006508">
    <property type="term" value="P:proteolysis"/>
    <property type="evidence" value="ECO:0007669"/>
    <property type="project" value="InterPro"/>
</dbReference>
<dbReference type="InterPro" id="IPR024079">
    <property type="entry name" value="MetalloPept_cat_dom_sf"/>
</dbReference>
<dbReference type="PROSITE" id="PS51885">
    <property type="entry name" value="NEPRILYSIN"/>
    <property type="match status" value="1"/>
</dbReference>
<dbReference type="OrthoDB" id="2016263at2759"/>
<keyword evidence="5" id="KW-0547">Nucleotide-binding</keyword>
<dbReference type="Pfam" id="PF05649">
    <property type="entry name" value="Peptidase_M13_N"/>
    <property type="match status" value="1"/>
</dbReference>
<evidence type="ECO:0000256" key="1">
    <source>
        <dbReference type="ARBA" id="ARBA00004401"/>
    </source>
</evidence>
<dbReference type="PANTHER" id="PTHR12241">
    <property type="entry name" value="TUBULIN POLYGLUTAMYLASE"/>
    <property type="match status" value="1"/>
</dbReference>
<dbReference type="GO" id="GO:0004222">
    <property type="term" value="F:metalloendopeptidase activity"/>
    <property type="evidence" value="ECO:0007669"/>
    <property type="project" value="InterPro"/>
</dbReference>
<dbReference type="InterPro" id="IPR004344">
    <property type="entry name" value="TTL/TTLL_fam"/>
</dbReference>
<evidence type="ECO:0000256" key="5">
    <source>
        <dbReference type="ARBA" id="ARBA00022741"/>
    </source>
</evidence>
<evidence type="ECO:0000256" key="4">
    <source>
        <dbReference type="ARBA" id="ARBA00022598"/>
    </source>
</evidence>
<dbReference type="GO" id="GO:0015631">
    <property type="term" value="F:tubulin binding"/>
    <property type="evidence" value="ECO:0007669"/>
    <property type="project" value="TreeGrafter"/>
</dbReference>
<comment type="catalytic activity">
    <reaction evidence="8">
        <text>L-glutamyl-[protein] + L-glutamate + ATP = gamma-L-glutamyl-L-glutamyl-[protein] + ADP + phosphate + H(+)</text>
        <dbReference type="Rhea" id="RHEA:60144"/>
        <dbReference type="Rhea" id="RHEA-COMP:10208"/>
        <dbReference type="Rhea" id="RHEA-COMP:15517"/>
        <dbReference type="ChEBI" id="CHEBI:15378"/>
        <dbReference type="ChEBI" id="CHEBI:29973"/>
        <dbReference type="ChEBI" id="CHEBI:29985"/>
        <dbReference type="ChEBI" id="CHEBI:30616"/>
        <dbReference type="ChEBI" id="CHEBI:43474"/>
        <dbReference type="ChEBI" id="CHEBI:143622"/>
        <dbReference type="ChEBI" id="CHEBI:456216"/>
    </reaction>
    <physiologicalReaction direction="left-to-right" evidence="8">
        <dbReference type="Rhea" id="RHEA:60145"/>
    </physiologicalReaction>
</comment>
<dbReference type="InterPro" id="IPR042089">
    <property type="entry name" value="Peptidase_M13_dom_2"/>
</dbReference>
<gene>
    <name evidence="10" type="primary">TTLL5</name>
    <name evidence="10" type="ORF">Bhyg_11475</name>
</gene>
<feature type="domain" description="Peptidase M13 N-terminal" evidence="9">
    <location>
        <begin position="494"/>
        <end position="744"/>
    </location>
</feature>
<accession>A0A9Q0MVG2</accession>
<dbReference type="Gene3D" id="3.30.470.20">
    <property type="entry name" value="ATP-grasp fold, B domain"/>
    <property type="match status" value="1"/>
</dbReference>
<comment type="caution">
    <text evidence="10">The sequence shown here is derived from an EMBL/GenBank/DDBJ whole genome shotgun (WGS) entry which is preliminary data.</text>
</comment>
<dbReference type="GO" id="GO:0000226">
    <property type="term" value="P:microtubule cytoskeleton organization"/>
    <property type="evidence" value="ECO:0007669"/>
    <property type="project" value="TreeGrafter"/>
</dbReference>
<keyword evidence="6" id="KW-0067">ATP-binding</keyword>